<protein>
    <recommendedName>
        <fullName evidence="4">Lipoprotein</fullName>
    </recommendedName>
</protein>
<accession>R7ZVQ4</accession>
<feature type="region of interest" description="Disordered" evidence="1">
    <location>
        <begin position="93"/>
        <end position="116"/>
    </location>
</feature>
<feature type="compositionally biased region" description="Polar residues" evidence="1">
    <location>
        <begin position="97"/>
        <end position="116"/>
    </location>
</feature>
<evidence type="ECO:0000256" key="1">
    <source>
        <dbReference type="SAM" id="MobiDB-lite"/>
    </source>
</evidence>
<sequence length="116" mass="11874">MLAILTTSCVKDNDPEEGVERFTGLWSGTYSGNVDSGTWEVTIREDGTITGSATSTPMSKTYGVSGTVSDDGDFHATAGSATTGTTFTGTLTATSGNGTWENATNGLSGTWSGSKQ</sequence>
<proteinExistence type="predicted"/>
<dbReference type="EMBL" id="AQHR01000041">
    <property type="protein sequence ID" value="EON78231.1"/>
    <property type="molecule type" value="Genomic_DNA"/>
</dbReference>
<gene>
    <name evidence="2" type="ORF">ADIS_1428</name>
</gene>
<reference evidence="2 3" key="1">
    <citation type="submission" date="2013-02" db="EMBL/GenBank/DDBJ databases">
        <title>A novel strain isolated from Lonar lake, Maharashtra, India.</title>
        <authorList>
            <person name="Singh A."/>
        </authorList>
    </citation>
    <scope>NUCLEOTIDE SEQUENCE [LARGE SCALE GENOMIC DNA]</scope>
    <source>
        <strain evidence="2 3">AK24</strain>
    </source>
</reference>
<keyword evidence="3" id="KW-1185">Reference proteome</keyword>
<evidence type="ECO:0008006" key="4">
    <source>
        <dbReference type="Google" id="ProtNLM"/>
    </source>
</evidence>
<dbReference type="Proteomes" id="UP000013909">
    <property type="component" value="Unassembled WGS sequence"/>
</dbReference>
<dbReference type="AlphaFoldDB" id="R7ZVQ4"/>
<dbReference type="STRING" id="1232681.ADIS_1428"/>
<name>R7ZVQ4_9BACT</name>
<evidence type="ECO:0000313" key="2">
    <source>
        <dbReference type="EMBL" id="EON78231.1"/>
    </source>
</evidence>
<organism evidence="2 3">
    <name type="scientific">Lunatimonas lonarensis</name>
    <dbReference type="NCBI Taxonomy" id="1232681"/>
    <lineage>
        <taxon>Bacteria</taxon>
        <taxon>Pseudomonadati</taxon>
        <taxon>Bacteroidota</taxon>
        <taxon>Cytophagia</taxon>
        <taxon>Cytophagales</taxon>
        <taxon>Cyclobacteriaceae</taxon>
    </lineage>
</organism>
<evidence type="ECO:0000313" key="3">
    <source>
        <dbReference type="Proteomes" id="UP000013909"/>
    </source>
</evidence>
<comment type="caution">
    <text evidence="2">The sequence shown here is derived from an EMBL/GenBank/DDBJ whole genome shotgun (WGS) entry which is preliminary data.</text>
</comment>